<feature type="non-terminal residue" evidence="5">
    <location>
        <position position="368"/>
    </location>
</feature>
<proteinExistence type="predicted"/>
<keyword evidence="3 5" id="KW-0012">Acyltransferase</keyword>
<reference evidence="5 6" key="1">
    <citation type="submission" date="2018-07" db="EMBL/GenBank/DDBJ databases">
        <title>Streptomyces species from bats.</title>
        <authorList>
            <person name="Dunlap C."/>
        </authorList>
    </citation>
    <scope>NUCLEOTIDE SEQUENCE [LARGE SCALE GENOMIC DNA]</scope>
    <source>
        <strain evidence="5 6">AC230</strain>
    </source>
</reference>
<comment type="caution">
    <text evidence="5">The sequence shown here is derived from an EMBL/GenBank/DDBJ whole genome shotgun (WGS) entry which is preliminary data.</text>
</comment>
<dbReference type="InterPro" id="IPR014043">
    <property type="entry name" value="Acyl_transferase_dom"/>
</dbReference>
<keyword evidence="2" id="KW-0511">Multifunctional enzyme</keyword>
<dbReference type="Pfam" id="PF00698">
    <property type="entry name" value="Acyl_transf_1"/>
    <property type="match status" value="1"/>
</dbReference>
<protein>
    <submittedName>
        <fullName evidence="5">Acyltransferase domain-containing protein</fullName>
    </submittedName>
</protein>
<name>A0A370AX54_9ACTN</name>
<dbReference type="InterPro" id="IPR050091">
    <property type="entry name" value="PKS_NRPS_Biosynth_Enz"/>
</dbReference>
<dbReference type="InterPro" id="IPR001227">
    <property type="entry name" value="Ac_transferase_dom_sf"/>
</dbReference>
<dbReference type="InterPro" id="IPR042104">
    <property type="entry name" value="PKS_dehydratase_sf"/>
</dbReference>
<evidence type="ECO:0000259" key="4">
    <source>
        <dbReference type="SMART" id="SM00827"/>
    </source>
</evidence>
<dbReference type="Gene3D" id="3.40.366.10">
    <property type="entry name" value="Malonyl-Coenzyme A Acyl Carrier Protein, domain 2"/>
    <property type="match status" value="1"/>
</dbReference>
<evidence type="ECO:0000313" key="5">
    <source>
        <dbReference type="EMBL" id="RDG32213.1"/>
    </source>
</evidence>
<dbReference type="InterPro" id="IPR049552">
    <property type="entry name" value="PKS_DH_N"/>
</dbReference>
<dbReference type="InterPro" id="IPR016035">
    <property type="entry name" value="Acyl_Trfase/lysoPLipase"/>
</dbReference>
<gene>
    <name evidence="5" type="ORF">DVH02_32775</name>
</gene>
<evidence type="ECO:0000256" key="2">
    <source>
        <dbReference type="ARBA" id="ARBA00023268"/>
    </source>
</evidence>
<evidence type="ECO:0000256" key="3">
    <source>
        <dbReference type="ARBA" id="ARBA00023315"/>
    </source>
</evidence>
<keyword evidence="6" id="KW-1185">Reference proteome</keyword>
<organism evidence="5 6">
    <name type="scientific">Streptomyces corynorhini</name>
    <dbReference type="NCBI Taxonomy" id="2282652"/>
    <lineage>
        <taxon>Bacteria</taxon>
        <taxon>Bacillati</taxon>
        <taxon>Actinomycetota</taxon>
        <taxon>Actinomycetes</taxon>
        <taxon>Kitasatosporales</taxon>
        <taxon>Streptomycetaceae</taxon>
        <taxon>Streptomyces</taxon>
    </lineage>
</organism>
<keyword evidence="1 5" id="KW-0808">Transferase</keyword>
<dbReference type="Pfam" id="PF21089">
    <property type="entry name" value="PKS_DH_N"/>
    <property type="match status" value="1"/>
</dbReference>
<dbReference type="PANTHER" id="PTHR43775:SF51">
    <property type="entry name" value="INACTIVE PHENOLPHTHIOCEROL SYNTHESIS POLYKETIDE SYNTHASE TYPE I PKS1-RELATED"/>
    <property type="match status" value="1"/>
</dbReference>
<dbReference type="InterPro" id="IPR016036">
    <property type="entry name" value="Malonyl_transacylase_ACP-bd"/>
</dbReference>
<feature type="domain" description="Malonyl-CoA:ACP transacylase (MAT)" evidence="4">
    <location>
        <begin position="1"/>
        <end position="269"/>
    </location>
</feature>
<dbReference type="AlphaFoldDB" id="A0A370AX54"/>
<dbReference type="GO" id="GO:0006633">
    <property type="term" value="P:fatty acid biosynthetic process"/>
    <property type="evidence" value="ECO:0007669"/>
    <property type="project" value="TreeGrafter"/>
</dbReference>
<dbReference type="EMBL" id="QQNA01000373">
    <property type="protein sequence ID" value="RDG32213.1"/>
    <property type="molecule type" value="Genomic_DNA"/>
</dbReference>
<dbReference type="PANTHER" id="PTHR43775">
    <property type="entry name" value="FATTY ACID SYNTHASE"/>
    <property type="match status" value="1"/>
</dbReference>
<dbReference type="SUPFAM" id="SSF52151">
    <property type="entry name" value="FabD/lysophospholipase-like"/>
    <property type="match status" value="1"/>
</dbReference>
<evidence type="ECO:0000256" key="1">
    <source>
        <dbReference type="ARBA" id="ARBA00022679"/>
    </source>
</evidence>
<dbReference type="Gene3D" id="3.10.129.110">
    <property type="entry name" value="Polyketide synthase dehydratase"/>
    <property type="match status" value="1"/>
</dbReference>
<dbReference type="Gene3D" id="3.30.70.3290">
    <property type="match status" value="1"/>
</dbReference>
<dbReference type="Proteomes" id="UP000253741">
    <property type="component" value="Unassembled WGS sequence"/>
</dbReference>
<dbReference type="GO" id="GO:0004312">
    <property type="term" value="F:fatty acid synthase activity"/>
    <property type="evidence" value="ECO:0007669"/>
    <property type="project" value="TreeGrafter"/>
</dbReference>
<dbReference type="SUPFAM" id="SSF55048">
    <property type="entry name" value="Probable ACP-binding domain of malonyl-CoA ACP transacylase"/>
    <property type="match status" value="1"/>
</dbReference>
<sequence>MSAQFGADTLDPLPHDTVLGDAGHLLATTGHAQPALFAFEVALHRLVRSLGVTPDHLLGHSIGSLAAAHAAGVLSLPDACRLVAARARLMQALPEGGAMVALQAGEDEVLPLLAGAEDRVALAAVNGPRSVVVSGEESAVLDVTARIEALGRRTKRLRVSHAFHSPLMDPVLDEFRQVAAALTYHEPRIPTISDVTGEPAAPGELTDPEHWVRHVRQTVRFHDGVRALEALGVRRTLEIGPDATLTALVTDSLAAPADTAAVALLRPGHDDTDALLAGLARAHAHGADVDWAALTPRPAHAVELPTYPFQRQRHWPSAGRRTADLAAAGLAATGHPLLGARVDLPDGGGHLFTSRLSLADQPWLADHA</sequence>
<evidence type="ECO:0000313" key="6">
    <source>
        <dbReference type="Proteomes" id="UP000253741"/>
    </source>
</evidence>
<dbReference type="SMART" id="SM00827">
    <property type="entry name" value="PKS_AT"/>
    <property type="match status" value="1"/>
</dbReference>
<accession>A0A370AX54</accession>